<gene>
    <name evidence="11" type="ORF">L345_16517</name>
</gene>
<name>V8N6M7_OPHHA</name>
<comment type="catalytic activity">
    <reaction evidence="7">
        <text>sphinganine + octadecanoyl-CoA = N-(octadecanoyl)-sphinganine + CoA + H(+)</text>
        <dbReference type="Rhea" id="RHEA:36547"/>
        <dbReference type="ChEBI" id="CHEBI:15378"/>
        <dbReference type="ChEBI" id="CHEBI:57287"/>
        <dbReference type="ChEBI" id="CHEBI:57394"/>
        <dbReference type="ChEBI" id="CHEBI:57817"/>
        <dbReference type="ChEBI" id="CHEBI:67033"/>
    </reaction>
    <physiologicalReaction direction="left-to-right" evidence="7">
        <dbReference type="Rhea" id="RHEA:36548"/>
    </physiologicalReaction>
</comment>
<dbReference type="OrthoDB" id="537032at2759"/>
<accession>V8N6M7</accession>
<comment type="subcellular location">
    <subcellularLocation>
        <location evidence="1">Membrane</location>
        <topology evidence="1">Multi-pass membrane protein</topology>
    </subcellularLocation>
</comment>
<feature type="transmembrane region" description="Helical" evidence="9">
    <location>
        <begin position="46"/>
        <end position="73"/>
    </location>
</feature>
<evidence type="ECO:0000313" key="12">
    <source>
        <dbReference type="Proteomes" id="UP000018936"/>
    </source>
</evidence>
<proteinExistence type="predicted"/>
<evidence type="ECO:0000256" key="2">
    <source>
        <dbReference type="ARBA" id="ARBA00004760"/>
    </source>
</evidence>
<dbReference type="GO" id="GO:0046513">
    <property type="term" value="P:ceramide biosynthetic process"/>
    <property type="evidence" value="ECO:0007669"/>
    <property type="project" value="InterPro"/>
</dbReference>
<evidence type="ECO:0000256" key="1">
    <source>
        <dbReference type="ARBA" id="ARBA00004141"/>
    </source>
</evidence>
<comment type="pathway">
    <text evidence="3">Sphingolipid metabolism.</text>
</comment>
<keyword evidence="6 9" id="KW-0472">Membrane</keyword>
<dbReference type="PANTHER" id="PTHR12560">
    <property type="entry name" value="LONGEVITY ASSURANCE FACTOR 1 LAG1"/>
    <property type="match status" value="1"/>
</dbReference>
<evidence type="ECO:0000313" key="11">
    <source>
        <dbReference type="EMBL" id="ETE57765.1"/>
    </source>
</evidence>
<feature type="domain" description="TLC" evidence="10">
    <location>
        <begin position="11"/>
        <end position="85"/>
    </location>
</feature>
<keyword evidence="5 9" id="KW-1133">Transmembrane helix</keyword>
<evidence type="ECO:0000256" key="7">
    <source>
        <dbReference type="ARBA" id="ARBA00049036"/>
    </source>
</evidence>
<feature type="transmembrane region" description="Helical" evidence="9">
    <location>
        <begin position="15"/>
        <end position="34"/>
    </location>
</feature>
<evidence type="ECO:0000256" key="5">
    <source>
        <dbReference type="ARBA" id="ARBA00022989"/>
    </source>
</evidence>
<dbReference type="AlphaFoldDB" id="V8N6M7"/>
<dbReference type="GO" id="GO:0050291">
    <property type="term" value="F:sphingosine N-acyltransferase activity"/>
    <property type="evidence" value="ECO:0007669"/>
    <property type="project" value="InterPro"/>
</dbReference>
<comment type="caution">
    <text evidence="11">The sequence shown here is derived from an EMBL/GenBank/DDBJ whole genome shotgun (WGS) entry which is preliminary data.</text>
</comment>
<evidence type="ECO:0000256" key="4">
    <source>
        <dbReference type="ARBA" id="ARBA00022692"/>
    </source>
</evidence>
<dbReference type="InterPro" id="IPR006634">
    <property type="entry name" value="TLC-dom"/>
</dbReference>
<dbReference type="Proteomes" id="UP000018936">
    <property type="component" value="Unassembled WGS sequence"/>
</dbReference>
<comment type="pathway">
    <text evidence="2">Lipid metabolism; sphingolipid metabolism.</text>
</comment>
<dbReference type="InterPro" id="IPR016439">
    <property type="entry name" value="Lag1/Lac1-like"/>
</dbReference>
<keyword evidence="4 9" id="KW-0812">Transmembrane</keyword>
<evidence type="ECO:0000256" key="6">
    <source>
        <dbReference type="ARBA" id="ARBA00023136"/>
    </source>
</evidence>
<dbReference type="EMBL" id="AZIM01007783">
    <property type="protein sequence ID" value="ETE57765.1"/>
    <property type="molecule type" value="Genomic_DNA"/>
</dbReference>
<feature type="region of interest" description="Disordered" evidence="8">
    <location>
        <begin position="101"/>
        <end position="127"/>
    </location>
</feature>
<evidence type="ECO:0000256" key="3">
    <source>
        <dbReference type="ARBA" id="ARBA00004991"/>
    </source>
</evidence>
<feature type="non-terminal residue" evidence="11">
    <location>
        <position position="141"/>
    </location>
</feature>
<evidence type="ECO:0000256" key="9">
    <source>
        <dbReference type="SAM" id="Phobius"/>
    </source>
</evidence>
<evidence type="ECO:0000256" key="8">
    <source>
        <dbReference type="SAM" id="MobiDB-lite"/>
    </source>
</evidence>
<sequence length="141" mass="15693">MALVILYNPLHPSLYVYYLIQFSYYCSLIITMPFDVKQKGFNIIIVHHMVTILLIGFSYCVNFIPVGLLVMILHDIPDIPIYVEKEAWNKLEGIEDKLGQMANSNHGQTSGEPPAQASPPSLTADTPNRCIATSHMAATKG</sequence>
<organism evidence="11 12">
    <name type="scientific">Ophiophagus hannah</name>
    <name type="common">King cobra</name>
    <name type="synonym">Naja hannah</name>
    <dbReference type="NCBI Taxonomy" id="8665"/>
    <lineage>
        <taxon>Eukaryota</taxon>
        <taxon>Metazoa</taxon>
        <taxon>Chordata</taxon>
        <taxon>Craniata</taxon>
        <taxon>Vertebrata</taxon>
        <taxon>Euteleostomi</taxon>
        <taxon>Lepidosauria</taxon>
        <taxon>Squamata</taxon>
        <taxon>Bifurcata</taxon>
        <taxon>Unidentata</taxon>
        <taxon>Episquamata</taxon>
        <taxon>Toxicofera</taxon>
        <taxon>Serpentes</taxon>
        <taxon>Colubroidea</taxon>
        <taxon>Elapidae</taxon>
        <taxon>Elapinae</taxon>
        <taxon>Ophiophagus</taxon>
    </lineage>
</organism>
<reference evidence="11 12" key="1">
    <citation type="journal article" date="2013" name="Proc. Natl. Acad. Sci. U.S.A.">
        <title>The king cobra genome reveals dynamic gene evolution and adaptation in the snake venom system.</title>
        <authorList>
            <person name="Vonk F.J."/>
            <person name="Casewell N.R."/>
            <person name="Henkel C.V."/>
            <person name="Heimberg A.M."/>
            <person name="Jansen H.J."/>
            <person name="McCleary R.J."/>
            <person name="Kerkkamp H.M."/>
            <person name="Vos R.A."/>
            <person name="Guerreiro I."/>
            <person name="Calvete J.J."/>
            <person name="Wuster W."/>
            <person name="Woods A.E."/>
            <person name="Logan J.M."/>
            <person name="Harrison R.A."/>
            <person name="Castoe T.A."/>
            <person name="de Koning A.P."/>
            <person name="Pollock D.D."/>
            <person name="Yandell M."/>
            <person name="Calderon D."/>
            <person name="Renjifo C."/>
            <person name="Currier R.B."/>
            <person name="Salgado D."/>
            <person name="Pla D."/>
            <person name="Sanz L."/>
            <person name="Hyder A.S."/>
            <person name="Ribeiro J.M."/>
            <person name="Arntzen J.W."/>
            <person name="van den Thillart G.E."/>
            <person name="Boetzer M."/>
            <person name="Pirovano W."/>
            <person name="Dirks R.P."/>
            <person name="Spaink H.P."/>
            <person name="Duboule D."/>
            <person name="McGlinn E."/>
            <person name="Kini R.M."/>
            <person name="Richardson M.K."/>
        </authorList>
    </citation>
    <scope>NUCLEOTIDE SEQUENCE</scope>
    <source>
        <tissue evidence="11">Blood</tissue>
    </source>
</reference>
<dbReference type="GO" id="GO:0016020">
    <property type="term" value="C:membrane"/>
    <property type="evidence" value="ECO:0007669"/>
    <property type="project" value="UniProtKB-SubCell"/>
</dbReference>
<keyword evidence="12" id="KW-1185">Reference proteome</keyword>
<protein>
    <recommendedName>
        <fullName evidence="10">TLC domain-containing protein</fullName>
    </recommendedName>
</protein>
<dbReference type="PANTHER" id="PTHR12560:SF6">
    <property type="entry name" value="CERAMIDE SYNTHASE 4"/>
    <property type="match status" value="1"/>
</dbReference>
<feature type="compositionally biased region" description="Polar residues" evidence="8">
    <location>
        <begin position="101"/>
        <end position="111"/>
    </location>
</feature>
<evidence type="ECO:0000259" key="10">
    <source>
        <dbReference type="Pfam" id="PF03798"/>
    </source>
</evidence>
<dbReference type="Pfam" id="PF03798">
    <property type="entry name" value="TRAM_LAG1_CLN8"/>
    <property type="match status" value="1"/>
</dbReference>
<dbReference type="UniPathway" id="UPA00222"/>